<dbReference type="CDD" id="cd11056">
    <property type="entry name" value="CYP6-like"/>
    <property type="match status" value="1"/>
</dbReference>
<accession>A0A7R9EM85</accession>
<dbReference type="PRINTS" id="PR00385">
    <property type="entry name" value="P450"/>
</dbReference>
<comment type="similarity">
    <text evidence="4 14">Belongs to the cytochrome P450 family.</text>
</comment>
<dbReference type="GO" id="GO:0005789">
    <property type="term" value="C:endoplasmic reticulum membrane"/>
    <property type="evidence" value="ECO:0007669"/>
    <property type="project" value="UniProtKB-SubCell"/>
</dbReference>
<keyword evidence="5 13" id="KW-0349">Heme</keyword>
<dbReference type="EMBL" id="OD564323">
    <property type="protein sequence ID" value="CAD7437806.1"/>
    <property type="molecule type" value="Genomic_DNA"/>
</dbReference>
<evidence type="ECO:0000313" key="16">
    <source>
        <dbReference type="EMBL" id="CAD7437806.1"/>
    </source>
</evidence>
<comment type="subcellular location">
    <subcellularLocation>
        <location evidence="3">Endoplasmic reticulum membrane</location>
        <topology evidence="3">Peripheral membrane protein</topology>
    </subcellularLocation>
    <subcellularLocation>
        <location evidence="2">Microsome membrane</location>
        <topology evidence="2">Peripheral membrane protein</topology>
    </subcellularLocation>
</comment>
<keyword evidence="7" id="KW-0256">Endoplasmic reticulum</keyword>
<dbReference type="AlphaFoldDB" id="A0A7R9EM85"/>
<evidence type="ECO:0000256" key="8">
    <source>
        <dbReference type="ARBA" id="ARBA00022848"/>
    </source>
</evidence>
<dbReference type="InterPro" id="IPR002401">
    <property type="entry name" value="Cyt_P450_E_grp-I"/>
</dbReference>
<feature type="transmembrane region" description="Helical" evidence="15">
    <location>
        <begin position="62"/>
        <end position="80"/>
    </location>
</feature>
<keyword evidence="15" id="KW-0812">Transmembrane</keyword>
<dbReference type="InterPro" id="IPR050476">
    <property type="entry name" value="Insect_CytP450_Detox"/>
</dbReference>
<feature type="transmembrane region" description="Helical" evidence="15">
    <location>
        <begin position="92"/>
        <end position="109"/>
    </location>
</feature>
<evidence type="ECO:0000256" key="7">
    <source>
        <dbReference type="ARBA" id="ARBA00022824"/>
    </source>
</evidence>
<name>A0A7R9EM85_9NEOP</name>
<reference evidence="16" key="1">
    <citation type="submission" date="2020-11" db="EMBL/GenBank/DDBJ databases">
        <authorList>
            <person name="Tran Van P."/>
        </authorList>
    </citation>
    <scope>NUCLEOTIDE SEQUENCE</scope>
</reference>
<evidence type="ECO:0000256" key="4">
    <source>
        <dbReference type="ARBA" id="ARBA00010617"/>
    </source>
</evidence>
<gene>
    <name evidence="16" type="ORF">TBIB3V08_LOCUS409</name>
</gene>
<evidence type="ECO:0000256" key="9">
    <source>
        <dbReference type="ARBA" id="ARBA00023002"/>
    </source>
</evidence>
<evidence type="ECO:0000256" key="3">
    <source>
        <dbReference type="ARBA" id="ARBA00004406"/>
    </source>
</evidence>
<dbReference type="GO" id="GO:0020037">
    <property type="term" value="F:heme binding"/>
    <property type="evidence" value="ECO:0007669"/>
    <property type="project" value="InterPro"/>
</dbReference>
<dbReference type="PANTHER" id="PTHR24292:SF54">
    <property type="entry name" value="CYP9F3-RELATED"/>
    <property type="match status" value="1"/>
</dbReference>
<evidence type="ECO:0000256" key="15">
    <source>
        <dbReference type="SAM" id="Phobius"/>
    </source>
</evidence>
<evidence type="ECO:0000256" key="5">
    <source>
        <dbReference type="ARBA" id="ARBA00022617"/>
    </source>
</evidence>
<evidence type="ECO:0000256" key="14">
    <source>
        <dbReference type="RuleBase" id="RU000461"/>
    </source>
</evidence>
<dbReference type="InterPro" id="IPR017972">
    <property type="entry name" value="Cyt_P450_CS"/>
</dbReference>
<protein>
    <recommendedName>
        <fullName evidence="17">Cytochrome P450</fullName>
    </recommendedName>
</protein>
<evidence type="ECO:0000256" key="12">
    <source>
        <dbReference type="ARBA" id="ARBA00023136"/>
    </source>
</evidence>
<evidence type="ECO:0008006" key="17">
    <source>
        <dbReference type="Google" id="ProtNLM"/>
    </source>
</evidence>
<dbReference type="GO" id="GO:0004497">
    <property type="term" value="F:monooxygenase activity"/>
    <property type="evidence" value="ECO:0007669"/>
    <property type="project" value="UniProtKB-KW"/>
</dbReference>
<organism evidence="16">
    <name type="scientific">Timema bartmani</name>
    <dbReference type="NCBI Taxonomy" id="61472"/>
    <lineage>
        <taxon>Eukaryota</taxon>
        <taxon>Metazoa</taxon>
        <taxon>Ecdysozoa</taxon>
        <taxon>Arthropoda</taxon>
        <taxon>Hexapoda</taxon>
        <taxon>Insecta</taxon>
        <taxon>Pterygota</taxon>
        <taxon>Neoptera</taxon>
        <taxon>Polyneoptera</taxon>
        <taxon>Phasmatodea</taxon>
        <taxon>Timematodea</taxon>
        <taxon>Timematoidea</taxon>
        <taxon>Timematidae</taxon>
        <taxon>Timema</taxon>
    </lineage>
</organism>
<dbReference type="Gene3D" id="1.10.630.10">
    <property type="entry name" value="Cytochrome P450"/>
    <property type="match status" value="2"/>
</dbReference>
<evidence type="ECO:0000256" key="1">
    <source>
        <dbReference type="ARBA" id="ARBA00001971"/>
    </source>
</evidence>
<keyword evidence="11 14" id="KW-0503">Monooxygenase</keyword>
<proteinExistence type="inferred from homology"/>
<dbReference type="FunFam" id="1.10.630.10:FF:000182">
    <property type="entry name" value="Cytochrome P450 3A4"/>
    <property type="match status" value="1"/>
</dbReference>
<keyword evidence="10 13" id="KW-0408">Iron</keyword>
<dbReference type="Pfam" id="PF00067">
    <property type="entry name" value="p450"/>
    <property type="match status" value="2"/>
</dbReference>
<dbReference type="InterPro" id="IPR036396">
    <property type="entry name" value="Cyt_P450_sf"/>
</dbReference>
<keyword evidence="8" id="KW-0492">Microsome</keyword>
<evidence type="ECO:0000256" key="10">
    <source>
        <dbReference type="ARBA" id="ARBA00023004"/>
    </source>
</evidence>
<feature type="transmembrane region" description="Helical" evidence="15">
    <location>
        <begin position="12"/>
        <end position="32"/>
    </location>
</feature>
<evidence type="ECO:0000256" key="6">
    <source>
        <dbReference type="ARBA" id="ARBA00022723"/>
    </source>
</evidence>
<dbReference type="PRINTS" id="PR00463">
    <property type="entry name" value="EP450I"/>
</dbReference>
<keyword evidence="9 14" id="KW-0560">Oxidoreductase</keyword>
<keyword evidence="15" id="KW-1133">Transmembrane helix</keyword>
<dbReference type="InterPro" id="IPR001128">
    <property type="entry name" value="Cyt_P450"/>
</dbReference>
<dbReference type="PROSITE" id="PS00086">
    <property type="entry name" value="CYTOCHROME_P450"/>
    <property type="match status" value="1"/>
</dbReference>
<dbReference type="PANTHER" id="PTHR24292">
    <property type="entry name" value="CYTOCHROME P450"/>
    <property type="match status" value="1"/>
</dbReference>
<evidence type="ECO:0000256" key="13">
    <source>
        <dbReference type="PIRSR" id="PIRSR602401-1"/>
    </source>
</evidence>
<keyword evidence="12 15" id="KW-0472">Membrane</keyword>
<evidence type="ECO:0000256" key="2">
    <source>
        <dbReference type="ARBA" id="ARBA00004174"/>
    </source>
</evidence>
<sequence length="664" mass="76617">MCYNFPFRFQLYFGNALLLQRLKVFPFLLFPYTPLSFEHPYLQTNSHNFGTALKMDILGLDLTSWGLVVAFILLLLYFVGSRGHDFFSKRNVPYLRPLPILGNMGAFIFRQKSFGEHLESFYVEFKRHKIGGIFRFNQPIYMLCDPETIKQITVKDFDYFVDRNLPFSEELEPLFMKSISALKGDKWKNMRSTLSPAFTSSKMKNMFLLVDECGHQLSQYLHDELKKQGSLVRGSSNSLKAQKDGEALLAPLRTLALILFHSKSVIWHEVVEHPQLVSVVYILRMIAPKYVSDLEKYQFNYTNQKSSFILNVAYVGGGSLELEMKDLFTRYTNDVIATAAFGIQCDSFKDKSNQFYEMGKEVTDFSGIRSLIFLGYTFCSKLMKMLDIPLMSRPATKFFRALIYETLESRQRQNIVRPDMIHLLLQARNGKLKGHDGSMNDNDKKSTAIELSDEDIAAQAFLFFFAGFDTSSTLLCFTTYLLALHREFQDRLQTEIDQVLEHAGGKINYEDLHAMKYLDQVVSESLRLYPPAVAVDRQCLRPYTLPGTQVIINKDEVVWVPIYAIHRDPENFPDPEVFEPERFSDENKNNIKPFTYLPFGMGPRNCIGMRFALMEAKIALVHLLHNFNLRPTSKTPIPLQISRKNFNLTADGGFWMSIESRKRS</sequence>
<dbReference type="SUPFAM" id="SSF48264">
    <property type="entry name" value="Cytochrome P450"/>
    <property type="match status" value="2"/>
</dbReference>
<dbReference type="GO" id="GO:0005506">
    <property type="term" value="F:iron ion binding"/>
    <property type="evidence" value="ECO:0007669"/>
    <property type="project" value="InterPro"/>
</dbReference>
<comment type="cofactor">
    <cofactor evidence="1 13">
        <name>heme</name>
        <dbReference type="ChEBI" id="CHEBI:30413"/>
    </cofactor>
</comment>
<dbReference type="GO" id="GO:0016705">
    <property type="term" value="F:oxidoreductase activity, acting on paired donors, with incorporation or reduction of molecular oxygen"/>
    <property type="evidence" value="ECO:0007669"/>
    <property type="project" value="InterPro"/>
</dbReference>
<keyword evidence="6 13" id="KW-0479">Metal-binding</keyword>
<evidence type="ECO:0000256" key="11">
    <source>
        <dbReference type="ARBA" id="ARBA00023033"/>
    </source>
</evidence>
<feature type="binding site" description="axial binding residue" evidence="13">
    <location>
        <position position="606"/>
    </location>
    <ligand>
        <name>heme</name>
        <dbReference type="ChEBI" id="CHEBI:30413"/>
    </ligand>
    <ligandPart>
        <name>Fe</name>
        <dbReference type="ChEBI" id="CHEBI:18248"/>
    </ligandPart>
</feature>